<keyword evidence="13" id="KW-0963">Cytoplasm</keyword>
<dbReference type="AlphaFoldDB" id="A4BTY1"/>
<dbReference type="InterPro" id="IPR013328">
    <property type="entry name" value="6PGD_dom2"/>
</dbReference>
<feature type="binding site" evidence="13">
    <location>
        <position position="139"/>
    </location>
    <ligand>
        <name>sn-glycerol 3-phosphate</name>
        <dbReference type="ChEBI" id="CHEBI:57597"/>
    </ligand>
</feature>
<name>A4BTY1_9GAMM</name>
<comment type="caution">
    <text evidence="20">The sequence shown here is derived from an EMBL/GenBank/DDBJ whole genome shotgun (WGS) entry which is preliminary data.</text>
</comment>
<keyword evidence="21" id="KW-1185">Reference proteome</keyword>
<keyword evidence="8 13" id="KW-1208">Phospholipid metabolism</keyword>
<dbReference type="PIRSF" id="PIRSF000114">
    <property type="entry name" value="Glycerol-3-P_dh"/>
    <property type="match status" value="1"/>
</dbReference>
<dbReference type="HAMAP" id="MF_00394">
    <property type="entry name" value="NAD_Glyc3P_dehydrog"/>
    <property type="match status" value="1"/>
</dbReference>
<dbReference type="Pfam" id="PF01210">
    <property type="entry name" value="NAD_Gly3P_dh_N"/>
    <property type="match status" value="1"/>
</dbReference>
<reference evidence="20 21" key="1">
    <citation type="submission" date="2006-02" db="EMBL/GenBank/DDBJ databases">
        <authorList>
            <person name="Waterbury J."/>
            <person name="Ferriera S."/>
            <person name="Johnson J."/>
            <person name="Kravitz S."/>
            <person name="Halpern A."/>
            <person name="Remington K."/>
            <person name="Beeson K."/>
            <person name="Tran B."/>
            <person name="Rogers Y.-H."/>
            <person name="Friedman R."/>
            <person name="Venter J.C."/>
        </authorList>
    </citation>
    <scope>NUCLEOTIDE SEQUENCE [LARGE SCALE GENOMIC DNA]</scope>
    <source>
        <strain evidence="20 21">Nb-231</strain>
    </source>
</reference>
<dbReference type="InterPro" id="IPR006109">
    <property type="entry name" value="G3P_DH_NAD-dep_C"/>
</dbReference>
<evidence type="ECO:0000256" key="5">
    <source>
        <dbReference type="ARBA" id="ARBA00023027"/>
    </source>
</evidence>
<evidence type="ECO:0000259" key="18">
    <source>
        <dbReference type="Pfam" id="PF01210"/>
    </source>
</evidence>
<dbReference type="Proteomes" id="UP000003374">
    <property type="component" value="Unassembled WGS sequence"/>
</dbReference>
<dbReference type="GO" id="GO:0141153">
    <property type="term" value="F:glycerol-3-phosphate dehydrogenase (NADP+) activity"/>
    <property type="evidence" value="ECO:0007669"/>
    <property type="project" value="RHEA"/>
</dbReference>
<comment type="catalytic activity">
    <reaction evidence="13">
        <text>sn-glycerol 3-phosphate + NAD(+) = dihydroxyacetone phosphate + NADH + H(+)</text>
        <dbReference type="Rhea" id="RHEA:11092"/>
        <dbReference type="ChEBI" id="CHEBI:15378"/>
        <dbReference type="ChEBI" id="CHEBI:57540"/>
        <dbReference type="ChEBI" id="CHEBI:57597"/>
        <dbReference type="ChEBI" id="CHEBI:57642"/>
        <dbReference type="ChEBI" id="CHEBI:57945"/>
        <dbReference type="EC" id="1.1.1.94"/>
    </reaction>
</comment>
<dbReference type="RefSeq" id="WP_005002531.1">
    <property type="nucleotide sequence ID" value="NZ_CH672427.1"/>
</dbReference>
<dbReference type="Gene3D" id="3.40.50.720">
    <property type="entry name" value="NAD(P)-binding Rossmann-like Domain"/>
    <property type="match status" value="1"/>
</dbReference>
<evidence type="ECO:0000313" key="20">
    <source>
        <dbReference type="EMBL" id="EAR20802.1"/>
    </source>
</evidence>
<dbReference type="GO" id="GO:0005975">
    <property type="term" value="P:carbohydrate metabolic process"/>
    <property type="evidence" value="ECO:0007669"/>
    <property type="project" value="InterPro"/>
</dbReference>
<dbReference type="EC" id="1.1.1.94" evidence="10 13"/>
<evidence type="ECO:0000313" key="21">
    <source>
        <dbReference type="Proteomes" id="UP000003374"/>
    </source>
</evidence>
<dbReference type="InterPro" id="IPR008927">
    <property type="entry name" value="6-PGluconate_DH-like_C_sf"/>
</dbReference>
<feature type="binding site" evidence="13">
    <location>
        <position position="257"/>
    </location>
    <ligand>
        <name>sn-glycerol 3-phosphate</name>
        <dbReference type="ChEBI" id="CHEBI:57597"/>
    </ligand>
</feature>
<dbReference type="PRINTS" id="PR00077">
    <property type="entry name" value="GPDHDRGNASE"/>
</dbReference>
<dbReference type="PANTHER" id="PTHR11728">
    <property type="entry name" value="GLYCEROL-3-PHOSPHATE DEHYDROGENASE"/>
    <property type="match status" value="1"/>
</dbReference>
<dbReference type="eggNOG" id="COG0240">
    <property type="taxonomic scope" value="Bacteria"/>
</dbReference>
<comment type="subcellular location">
    <subcellularLocation>
        <location evidence="13">Cytoplasm</location>
    </subcellularLocation>
</comment>
<comment type="pathway">
    <text evidence="13">Membrane lipid metabolism; glycerophospholipid metabolism.</text>
</comment>
<comment type="function">
    <text evidence="13">Catalyzes the reduction of the glycolytic intermediate dihydroxyacetone phosphate (DHAP) to sn-glycerol 3-phosphate (G3P), the key precursor for phospholipid synthesis.</text>
</comment>
<dbReference type="HOGENOM" id="CLU_033449_0_2_6"/>
<feature type="binding site" evidence="13">
    <location>
        <position position="245"/>
    </location>
    <ligand>
        <name>sn-glycerol 3-phosphate</name>
        <dbReference type="ChEBI" id="CHEBI:57597"/>
    </ligand>
</feature>
<dbReference type="UniPathway" id="UPA00940"/>
<feature type="binding site" evidence="13">
    <location>
        <position position="109"/>
    </location>
    <ligand>
        <name>sn-glycerol 3-phosphate</name>
        <dbReference type="ChEBI" id="CHEBI:57597"/>
    </ligand>
</feature>
<keyword evidence="2 13" id="KW-0444">Lipid biosynthesis</keyword>
<organism evidence="20 21">
    <name type="scientific">Nitrococcus mobilis Nb-231</name>
    <dbReference type="NCBI Taxonomy" id="314278"/>
    <lineage>
        <taxon>Bacteria</taxon>
        <taxon>Pseudomonadati</taxon>
        <taxon>Pseudomonadota</taxon>
        <taxon>Gammaproteobacteria</taxon>
        <taxon>Chromatiales</taxon>
        <taxon>Ectothiorhodospiraceae</taxon>
        <taxon>Nitrococcus</taxon>
    </lineage>
</organism>
<feature type="binding site" evidence="16">
    <location>
        <position position="141"/>
    </location>
    <ligand>
        <name>NAD(+)</name>
        <dbReference type="ChEBI" id="CHEBI:57540"/>
    </ligand>
</feature>
<comment type="catalytic activity">
    <reaction evidence="9">
        <text>sn-glycerol 3-phosphate + NADP(+) = dihydroxyacetone phosphate + NADPH + H(+)</text>
        <dbReference type="Rhea" id="RHEA:11096"/>
        <dbReference type="ChEBI" id="CHEBI:15378"/>
        <dbReference type="ChEBI" id="CHEBI:57597"/>
        <dbReference type="ChEBI" id="CHEBI:57642"/>
        <dbReference type="ChEBI" id="CHEBI:57783"/>
        <dbReference type="ChEBI" id="CHEBI:58349"/>
        <dbReference type="EC" id="1.1.1.94"/>
    </reaction>
    <physiologicalReaction direction="right-to-left" evidence="9">
        <dbReference type="Rhea" id="RHEA:11098"/>
    </physiologicalReaction>
</comment>
<dbReference type="OrthoDB" id="9812273at2"/>
<sequence length="334" mass="35972">MQYSDTISVVGAGSWGTALALVLARNGYRVYLWSHDPDHVERMSRERANLRYLPDAPFPAELRPVAELEIALRDVQEVLVVVPSAVFSRVLEQMAPLLAKHARVTWATKGLDADTGNPLHCTAERLLPGRALAVLSGPSFAREVAKGLPTAVTVASRNVAFAHELADAFHNESFRVYTSDDMLGVELGGAVKNVLAIATGIADGLGMGANARAGLITRGLAELRRLGRAMQARSETFMGLSGMGDLILTCTDDQSRNRRMGLALGQGIPAAQALQQIGQTVEGLQTTADVHRLARRMGVEMPICEQVHLVLSQHLSAKAAAANLMLRKRKSELD</sequence>
<dbReference type="Pfam" id="PF07479">
    <property type="entry name" value="NAD_Gly3P_dh_C"/>
    <property type="match status" value="1"/>
</dbReference>
<feature type="binding site" evidence="13">
    <location>
        <position position="256"/>
    </location>
    <ligand>
        <name>sn-glycerol 3-phosphate</name>
        <dbReference type="ChEBI" id="CHEBI:57597"/>
    </ligand>
</feature>
<feature type="binding site" evidence="13">
    <location>
        <position position="256"/>
    </location>
    <ligand>
        <name>NADPH</name>
        <dbReference type="ChEBI" id="CHEBI:57783"/>
    </ligand>
</feature>
<evidence type="ECO:0000259" key="19">
    <source>
        <dbReference type="Pfam" id="PF07479"/>
    </source>
</evidence>
<keyword evidence="6 13" id="KW-0443">Lipid metabolism</keyword>
<feature type="binding site" evidence="13">
    <location>
        <position position="141"/>
    </location>
    <ligand>
        <name>NADPH</name>
        <dbReference type="ChEBI" id="CHEBI:57783"/>
    </ligand>
</feature>
<evidence type="ECO:0000256" key="1">
    <source>
        <dbReference type="ARBA" id="ARBA00011009"/>
    </source>
</evidence>
<evidence type="ECO:0000256" key="15">
    <source>
        <dbReference type="PIRSR" id="PIRSR000114-2"/>
    </source>
</evidence>
<feature type="binding site" evidence="13">
    <location>
        <position position="52"/>
    </location>
    <ligand>
        <name>NADPH</name>
        <dbReference type="ChEBI" id="CHEBI:57783"/>
    </ligand>
</feature>
<feature type="domain" description="Glycerol-3-phosphate dehydrogenase NAD-dependent C-terminal" evidence="19">
    <location>
        <begin position="181"/>
        <end position="320"/>
    </location>
</feature>
<dbReference type="SUPFAM" id="SSF48179">
    <property type="entry name" value="6-phosphogluconate dehydrogenase C-terminal domain-like"/>
    <property type="match status" value="1"/>
</dbReference>
<dbReference type="NCBIfam" id="NF000940">
    <property type="entry name" value="PRK00094.1-2"/>
    <property type="match status" value="1"/>
</dbReference>
<dbReference type="GO" id="GO:0046167">
    <property type="term" value="P:glycerol-3-phosphate biosynthetic process"/>
    <property type="evidence" value="ECO:0007669"/>
    <property type="project" value="UniProtKB-UniRule"/>
</dbReference>
<evidence type="ECO:0000256" key="2">
    <source>
        <dbReference type="ARBA" id="ARBA00022516"/>
    </source>
</evidence>
<dbReference type="NCBIfam" id="NF000942">
    <property type="entry name" value="PRK00094.1-4"/>
    <property type="match status" value="1"/>
</dbReference>
<dbReference type="GO" id="GO:0005829">
    <property type="term" value="C:cytosol"/>
    <property type="evidence" value="ECO:0007669"/>
    <property type="project" value="TreeGrafter"/>
</dbReference>
<keyword evidence="3 13" id="KW-0521">NADP</keyword>
<feature type="binding site" evidence="13">
    <location>
        <position position="15"/>
    </location>
    <ligand>
        <name>NADPH</name>
        <dbReference type="ChEBI" id="CHEBI:57783"/>
    </ligand>
</feature>
<gene>
    <name evidence="13 20" type="primary">gpsA</name>
    <name evidence="20" type="ORF">NB231_11014</name>
</gene>
<feature type="binding site" evidence="13">
    <location>
        <position position="282"/>
    </location>
    <ligand>
        <name>NADPH</name>
        <dbReference type="ChEBI" id="CHEBI:57783"/>
    </ligand>
</feature>
<feature type="binding site" evidence="16">
    <location>
        <position position="256"/>
    </location>
    <ligand>
        <name>NAD(+)</name>
        <dbReference type="ChEBI" id="CHEBI:57540"/>
    </ligand>
</feature>
<feature type="binding site" evidence="13">
    <location>
        <position position="35"/>
    </location>
    <ligand>
        <name>NADPH</name>
        <dbReference type="ChEBI" id="CHEBI:57783"/>
    </ligand>
</feature>
<feature type="binding site" evidence="15">
    <location>
        <begin position="256"/>
        <end position="257"/>
    </location>
    <ligand>
        <name>substrate</name>
    </ligand>
</feature>
<dbReference type="GO" id="GO:0046168">
    <property type="term" value="P:glycerol-3-phosphate catabolic process"/>
    <property type="evidence" value="ECO:0007669"/>
    <property type="project" value="InterPro"/>
</dbReference>
<feature type="binding site" evidence="13">
    <location>
        <position position="255"/>
    </location>
    <ligand>
        <name>sn-glycerol 3-phosphate</name>
        <dbReference type="ChEBI" id="CHEBI:57597"/>
    </ligand>
</feature>
<evidence type="ECO:0000256" key="10">
    <source>
        <dbReference type="ARBA" id="ARBA00066687"/>
    </source>
</evidence>
<evidence type="ECO:0000256" key="16">
    <source>
        <dbReference type="PIRSR" id="PIRSR000114-3"/>
    </source>
</evidence>
<dbReference type="EMBL" id="AAOF01000016">
    <property type="protein sequence ID" value="EAR20802.1"/>
    <property type="molecule type" value="Genomic_DNA"/>
</dbReference>
<dbReference type="PROSITE" id="PS00957">
    <property type="entry name" value="NAD_G3PDH"/>
    <property type="match status" value="1"/>
</dbReference>
<keyword evidence="5 13" id="KW-0520">NAD</keyword>
<evidence type="ECO:0000256" key="9">
    <source>
        <dbReference type="ARBA" id="ARBA00052716"/>
    </source>
</evidence>
<feature type="binding site" evidence="13">
    <location>
        <position position="14"/>
    </location>
    <ligand>
        <name>NADPH</name>
        <dbReference type="ChEBI" id="CHEBI:57783"/>
    </ligand>
</feature>
<dbReference type="FunFam" id="1.10.1040.10:FF:000001">
    <property type="entry name" value="Glycerol-3-phosphate dehydrogenase [NAD(P)+]"/>
    <property type="match status" value="1"/>
</dbReference>
<dbReference type="Gene3D" id="1.10.1040.10">
    <property type="entry name" value="N-(1-d-carboxylethyl)-l-norvaline Dehydrogenase, domain 2"/>
    <property type="match status" value="1"/>
</dbReference>
<evidence type="ECO:0000256" key="12">
    <source>
        <dbReference type="ARBA" id="ARBA00080511"/>
    </source>
</evidence>
<evidence type="ECO:0000256" key="11">
    <source>
        <dbReference type="ARBA" id="ARBA00069372"/>
    </source>
</evidence>
<evidence type="ECO:0000256" key="3">
    <source>
        <dbReference type="ARBA" id="ARBA00022857"/>
    </source>
</evidence>
<dbReference type="SUPFAM" id="SSF51735">
    <property type="entry name" value="NAD(P)-binding Rossmann-fold domains"/>
    <property type="match status" value="1"/>
</dbReference>
<evidence type="ECO:0000256" key="17">
    <source>
        <dbReference type="RuleBase" id="RU000437"/>
    </source>
</evidence>
<feature type="binding site" evidence="13">
    <location>
        <position position="137"/>
    </location>
    <ligand>
        <name>sn-glycerol 3-phosphate</name>
        <dbReference type="ChEBI" id="CHEBI:57597"/>
    </ligand>
</feature>
<evidence type="ECO:0000256" key="6">
    <source>
        <dbReference type="ARBA" id="ARBA00023098"/>
    </source>
</evidence>
<comment type="caution">
    <text evidence="13">Lacks conserved residue(s) required for the propagation of feature annotation.</text>
</comment>
<dbReference type="GO" id="GO:0046474">
    <property type="term" value="P:glycerophospholipid biosynthetic process"/>
    <property type="evidence" value="ECO:0007669"/>
    <property type="project" value="TreeGrafter"/>
</dbReference>
<protein>
    <recommendedName>
        <fullName evidence="11 13">Glycerol-3-phosphate dehydrogenase [NAD(P)+]</fullName>
        <ecNumber evidence="10 13">1.1.1.94</ecNumber>
    </recommendedName>
    <alternativeName>
        <fullName evidence="13">NAD(P)(+)-dependent glycerol-3-phosphate dehydrogenase</fullName>
    </alternativeName>
    <alternativeName>
        <fullName evidence="12 13">NAD(P)H-dependent dihydroxyacetone-phosphate reductase</fullName>
    </alternativeName>
</protein>
<feature type="domain" description="Glycerol-3-phosphate dehydrogenase NAD-dependent N-terminal" evidence="18">
    <location>
        <begin position="7"/>
        <end position="161"/>
    </location>
</feature>
<feature type="binding site" evidence="13">
    <location>
        <position position="109"/>
    </location>
    <ligand>
        <name>NADPH</name>
        <dbReference type="ChEBI" id="CHEBI:57783"/>
    </ligand>
</feature>
<evidence type="ECO:0000256" key="8">
    <source>
        <dbReference type="ARBA" id="ARBA00023264"/>
    </source>
</evidence>
<comment type="similarity">
    <text evidence="1 13 17">Belongs to the NAD-dependent glycerol-3-phosphate dehydrogenase family.</text>
</comment>
<evidence type="ECO:0000256" key="4">
    <source>
        <dbReference type="ARBA" id="ARBA00023002"/>
    </source>
</evidence>
<evidence type="ECO:0000256" key="13">
    <source>
        <dbReference type="HAMAP-Rule" id="MF_00394"/>
    </source>
</evidence>
<feature type="binding site" evidence="16">
    <location>
        <begin position="11"/>
        <end position="16"/>
    </location>
    <ligand>
        <name>NAD(+)</name>
        <dbReference type="ChEBI" id="CHEBI:57540"/>
    </ligand>
</feature>
<dbReference type="STRING" id="314278.NB231_11014"/>
<dbReference type="PANTHER" id="PTHR11728:SF1">
    <property type="entry name" value="GLYCEROL-3-PHOSPHATE DEHYDROGENASE [NAD(+)] 2, CHLOROPLASTIC"/>
    <property type="match status" value="1"/>
</dbReference>
<proteinExistence type="inferred from homology"/>
<feature type="binding site" evidence="15">
    <location>
        <position position="109"/>
    </location>
    <ligand>
        <name>substrate</name>
    </ligand>
</feature>
<feature type="binding site" evidence="13">
    <location>
        <position position="192"/>
    </location>
    <ligand>
        <name>sn-glycerol 3-phosphate</name>
        <dbReference type="ChEBI" id="CHEBI:57597"/>
    </ligand>
</feature>
<keyword evidence="4 13" id="KW-0560">Oxidoreductase</keyword>
<keyword evidence="7 13" id="KW-0594">Phospholipid biosynthesis</keyword>
<evidence type="ECO:0000256" key="14">
    <source>
        <dbReference type="PIRSR" id="PIRSR000114-1"/>
    </source>
</evidence>
<dbReference type="InterPro" id="IPR006168">
    <property type="entry name" value="G3P_DH_NAD-dep"/>
</dbReference>
<dbReference type="GO" id="GO:0141152">
    <property type="term" value="F:glycerol-3-phosphate dehydrogenase (NAD+) activity"/>
    <property type="evidence" value="ECO:0007669"/>
    <property type="project" value="RHEA"/>
</dbReference>
<feature type="active site" description="Proton acceptor" evidence="13 14">
    <location>
        <position position="192"/>
    </location>
</feature>
<dbReference type="InterPro" id="IPR036291">
    <property type="entry name" value="NAD(P)-bd_dom_sf"/>
</dbReference>
<dbReference type="GO" id="GO:0051287">
    <property type="term" value="F:NAD binding"/>
    <property type="evidence" value="ECO:0007669"/>
    <property type="project" value="InterPro"/>
</dbReference>
<dbReference type="FunFam" id="3.40.50.720:FF:000019">
    <property type="entry name" value="Glycerol-3-phosphate dehydrogenase [NAD(P)+]"/>
    <property type="match status" value="1"/>
</dbReference>
<evidence type="ECO:0000256" key="7">
    <source>
        <dbReference type="ARBA" id="ARBA00023209"/>
    </source>
</evidence>
<keyword evidence="13" id="KW-0547">Nucleotide-binding</keyword>
<dbReference type="InterPro" id="IPR011128">
    <property type="entry name" value="G3P_DH_NAD-dep_N"/>
</dbReference>
<accession>A4BTY1</accession>